<evidence type="ECO:0000256" key="4">
    <source>
        <dbReference type="ARBA" id="ARBA00022568"/>
    </source>
</evidence>
<reference evidence="10 11" key="1">
    <citation type="submission" date="2019-01" db="EMBL/GenBank/DDBJ databases">
        <title>A draft genome assembly of the solar-powered sea slug Elysia chlorotica.</title>
        <authorList>
            <person name="Cai H."/>
            <person name="Li Q."/>
            <person name="Fang X."/>
            <person name="Li J."/>
            <person name="Curtis N.E."/>
            <person name="Altenburger A."/>
            <person name="Shibata T."/>
            <person name="Feng M."/>
            <person name="Maeda T."/>
            <person name="Schwartz J.A."/>
            <person name="Shigenobu S."/>
            <person name="Lundholm N."/>
            <person name="Nishiyama T."/>
            <person name="Yang H."/>
            <person name="Hasebe M."/>
            <person name="Li S."/>
            <person name="Pierce S.K."/>
            <person name="Wang J."/>
        </authorList>
    </citation>
    <scope>NUCLEOTIDE SEQUENCE [LARGE SCALE GENOMIC DNA]</scope>
    <source>
        <strain evidence="10">EC2010</strain>
        <tissue evidence="10">Whole organism of an adult</tissue>
    </source>
</reference>
<evidence type="ECO:0000256" key="6">
    <source>
        <dbReference type="ARBA" id="ARBA00022989"/>
    </source>
</evidence>
<dbReference type="InterPro" id="IPR004837">
    <property type="entry name" value="NaCa_Exmemb"/>
</dbReference>
<dbReference type="OrthoDB" id="2127281at2759"/>
<feature type="transmembrane region" description="Helical" evidence="8">
    <location>
        <begin position="181"/>
        <end position="200"/>
    </location>
</feature>
<dbReference type="InterPro" id="IPR044880">
    <property type="entry name" value="NCX_ion-bd_dom_sf"/>
</dbReference>
<comment type="caution">
    <text evidence="10">The sequence shown here is derived from an EMBL/GenBank/DDBJ whole genome shotgun (WGS) entry which is preliminary data.</text>
</comment>
<evidence type="ECO:0000256" key="5">
    <source>
        <dbReference type="ARBA" id="ARBA00022692"/>
    </source>
</evidence>
<feature type="transmembrane region" description="Helical" evidence="8">
    <location>
        <begin position="284"/>
        <end position="302"/>
    </location>
</feature>
<evidence type="ECO:0000256" key="8">
    <source>
        <dbReference type="SAM" id="Phobius"/>
    </source>
</evidence>
<feature type="domain" description="Sodium/calcium exchanger membrane region" evidence="9">
    <location>
        <begin position="289"/>
        <end position="430"/>
    </location>
</feature>
<feature type="transmembrane region" description="Helical" evidence="8">
    <location>
        <begin position="354"/>
        <end position="380"/>
    </location>
</feature>
<feature type="transmembrane region" description="Helical" evidence="8">
    <location>
        <begin position="387"/>
        <end position="405"/>
    </location>
</feature>
<protein>
    <recommendedName>
        <fullName evidence="9">Sodium/calcium exchanger membrane region domain-containing protein</fullName>
    </recommendedName>
</protein>
<comment type="subcellular location">
    <subcellularLocation>
        <location evidence="1">Membrane</location>
        <topology evidence="1">Multi-pass membrane protein</topology>
    </subcellularLocation>
</comment>
<gene>
    <name evidence="10" type="ORF">EGW08_022979</name>
</gene>
<feature type="transmembrane region" description="Helical" evidence="8">
    <location>
        <begin position="411"/>
        <end position="431"/>
    </location>
</feature>
<dbReference type="FunFam" id="1.20.1420.30:FF:000004">
    <property type="entry name" value="Sodium/potassium/calcium exchanger 2 isoform 1"/>
    <property type="match status" value="1"/>
</dbReference>
<accession>A0A3S0ZK45</accession>
<evidence type="ECO:0000256" key="7">
    <source>
        <dbReference type="ARBA" id="ARBA00023136"/>
    </source>
</evidence>
<keyword evidence="4" id="KW-0406">Ion transport</keyword>
<dbReference type="Pfam" id="PF01699">
    <property type="entry name" value="Na_Ca_ex"/>
    <property type="match status" value="1"/>
</dbReference>
<dbReference type="GO" id="GO:0005262">
    <property type="term" value="F:calcium channel activity"/>
    <property type="evidence" value="ECO:0007669"/>
    <property type="project" value="TreeGrafter"/>
</dbReference>
<keyword evidence="6 8" id="KW-1133">Transmembrane helix</keyword>
<keyword evidence="4" id="KW-0109">Calcium transport</keyword>
<keyword evidence="5 8" id="KW-0812">Transmembrane</keyword>
<proteinExistence type="inferred from homology"/>
<keyword evidence="11" id="KW-1185">Reference proteome</keyword>
<evidence type="ECO:0000256" key="3">
    <source>
        <dbReference type="ARBA" id="ARBA00022449"/>
    </source>
</evidence>
<dbReference type="Gene3D" id="1.20.1420.30">
    <property type="entry name" value="NCX, central ion-binding region"/>
    <property type="match status" value="1"/>
</dbReference>
<evidence type="ECO:0000313" key="11">
    <source>
        <dbReference type="Proteomes" id="UP000271974"/>
    </source>
</evidence>
<dbReference type="GO" id="GO:0005886">
    <property type="term" value="C:plasma membrane"/>
    <property type="evidence" value="ECO:0007669"/>
    <property type="project" value="TreeGrafter"/>
</dbReference>
<dbReference type="GO" id="GO:0006874">
    <property type="term" value="P:intracellular calcium ion homeostasis"/>
    <property type="evidence" value="ECO:0007669"/>
    <property type="project" value="TreeGrafter"/>
</dbReference>
<keyword evidence="7 8" id="KW-0472">Membrane</keyword>
<comment type="similarity">
    <text evidence="2">Belongs to the Ca(2+):cation antiporter (CaCA) (TC 2.A.19) family. SLC24A subfamily.</text>
</comment>
<dbReference type="Proteomes" id="UP000271974">
    <property type="component" value="Unassembled WGS sequence"/>
</dbReference>
<dbReference type="AlphaFoldDB" id="A0A3S0ZK45"/>
<organism evidence="10 11">
    <name type="scientific">Elysia chlorotica</name>
    <name type="common">Eastern emerald elysia</name>
    <name type="synonym">Sea slug</name>
    <dbReference type="NCBI Taxonomy" id="188477"/>
    <lineage>
        <taxon>Eukaryota</taxon>
        <taxon>Metazoa</taxon>
        <taxon>Spiralia</taxon>
        <taxon>Lophotrochozoa</taxon>
        <taxon>Mollusca</taxon>
        <taxon>Gastropoda</taxon>
        <taxon>Heterobranchia</taxon>
        <taxon>Euthyneura</taxon>
        <taxon>Panpulmonata</taxon>
        <taxon>Sacoglossa</taxon>
        <taxon>Placobranchoidea</taxon>
        <taxon>Plakobranchidae</taxon>
        <taxon>Elysia</taxon>
    </lineage>
</organism>
<keyword evidence="4" id="KW-0813">Transport</keyword>
<dbReference type="PANTHER" id="PTHR10846:SF73">
    <property type="entry name" value="SODIUM_CALCIUM EXCHANGER MEMBRANE REGION DOMAIN-CONTAINING PROTEIN"/>
    <property type="match status" value="1"/>
</dbReference>
<keyword evidence="4" id="KW-0106">Calcium</keyword>
<sequence length="533" mass="59770">MAATLESVSDEIGQTFVNRQQPFARQSSTQLCSAKKDIVYVPSQNETIIPSRSIPSVHNLKSSSRMEDISCQGSLEAKINGMMPAAHHTEHLSPSTKPAQNLRDADPAYGLYDKHLPPKWTKLEALLSAFHINRKCRPNVGDRDISPGVPSQGFSDAESCSSALQANYPWRHKGRRRIQRLSYVLMVYVAGVLALMAVRVGNSHPWNQREDPVLELVEHQEGSQGFMPHDSGLRHKRDVRVEYITVAENSSSHHEAEHLNCTPRSVSNFPKNFLNFHDTQNGGFILNILIAMYMFAALAIVCDDYFVPALEHICEDLGLQADVAGATFMAAGSSAPEFMTSVVGVFFAQSDVGVGTIVGSAVFNILFIIGICGVFAGMVVELTWYPLVRDTLYYLISVLTLVLIIKDQQVMWYEATIMVILYMLYIVLMYFNRFLESSSIAWVQRLAARLERQPLVAKPPETHIIPEEMKRARAHSAISKSHSVEKRVEWVPMTKNGYTRFEDEPESHSRYHPFKSTVGLVFFSVFFNSVHAS</sequence>
<dbReference type="InterPro" id="IPR004481">
    <property type="entry name" value="K/Na/Ca-exchanger"/>
</dbReference>
<name>A0A3S0ZK45_ELYCH</name>
<dbReference type="GO" id="GO:0008273">
    <property type="term" value="F:calcium, potassium:sodium antiporter activity"/>
    <property type="evidence" value="ECO:0007669"/>
    <property type="project" value="TreeGrafter"/>
</dbReference>
<evidence type="ECO:0000313" key="10">
    <source>
        <dbReference type="EMBL" id="RUS69259.1"/>
    </source>
</evidence>
<keyword evidence="3" id="KW-0050">Antiport</keyword>
<dbReference type="EMBL" id="RQTK01001755">
    <property type="protein sequence ID" value="RUS69259.1"/>
    <property type="molecule type" value="Genomic_DNA"/>
</dbReference>
<dbReference type="STRING" id="188477.A0A3S0ZK45"/>
<dbReference type="PANTHER" id="PTHR10846">
    <property type="entry name" value="SODIUM/POTASSIUM/CALCIUM EXCHANGER"/>
    <property type="match status" value="1"/>
</dbReference>
<evidence type="ECO:0000256" key="2">
    <source>
        <dbReference type="ARBA" id="ARBA00005364"/>
    </source>
</evidence>
<evidence type="ECO:0000259" key="9">
    <source>
        <dbReference type="Pfam" id="PF01699"/>
    </source>
</evidence>
<evidence type="ECO:0000256" key="1">
    <source>
        <dbReference type="ARBA" id="ARBA00004141"/>
    </source>
</evidence>